<comment type="caution">
    <text evidence="3">The sequence shown here is derived from an EMBL/GenBank/DDBJ whole genome shotgun (WGS) entry which is preliminary data.</text>
</comment>
<proteinExistence type="predicted"/>
<accession>A0ABV8JAI2</accession>
<dbReference type="RefSeq" id="WP_380702253.1">
    <property type="nucleotide sequence ID" value="NZ_JBHSAP010000007.1"/>
</dbReference>
<dbReference type="Pfam" id="PF01903">
    <property type="entry name" value="CbiX"/>
    <property type="match status" value="2"/>
</dbReference>
<organism evidence="3 4">
    <name type="scientific">Salinithrix halophila</name>
    <dbReference type="NCBI Taxonomy" id="1485204"/>
    <lineage>
        <taxon>Bacteria</taxon>
        <taxon>Bacillati</taxon>
        <taxon>Bacillota</taxon>
        <taxon>Bacilli</taxon>
        <taxon>Bacillales</taxon>
        <taxon>Thermoactinomycetaceae</taxon>
        <taxon>Salinithrix</taxon>
    </lineage>
</organism>
<sequence>MVSPLKTGVLLIAHGSGAEEWNWLVEEAALAVETEFPLKVGYLELVEGQLIPDGVRELEAMGVERILAVPLFVSSGSTHLEEIRYALGVEHRPRIKTALPQIWPRAEILWCPAMDAHPCVRGIMADRVRALADSSLEETLLLAAHGSEKSGFREEWEKGLASLAEEMGQRFGFAAVDYAMLRTGDLRLKAEALARRGRLLVMPTFLSRGYFTETVLPRELEGIPHRYRGETYLPHPGVSRWVEDTIKRALSTR</sequence>
<dbReference type="InterPro" id="IPR002762">
    <property type="entry name" value="CbiX-like"/>
</dbReference>
<evidence type="ECO:0000256" key="1">
    <source>
        <dbReference type="ARBA" id="ARBA00022723"/>
    </source>
</evidence>
<gene>
    <name evidence="3" type="ORF">ACFOUO_03675</name>
</gene>
<dbReference type="CDD" id="cd03416">
    <property type="entry name" value="CbiX_SirB_N"/>
    <property type="match status" value="1"/>
</dbReference>
<dbReference type="Gene3D" id="3.40.50.1400">
    <property type="match status" value="2"/>
</dbReference>
<evidence type="ECO:0000313" key="4">
    <source>
        <dbReference type="Proteomes" id="UP001595843"/>
    </source>
</evidence>
<protein>
    <submittedName>
        <fullName evidence="3">Sirohydrochlorin chelatase</fullName>
    </submittedName>
</protein>
<dbReference type="PANTHER" id="PTHR33542:SF3">
    <property type="entry name" value="SIROHYDROCHLORIN FERROCHELATASE, CHLOROPLASTIC"/>
    <property type="match status" value="1"/>
</dbReference>
<reference evidence="4" key="1">
    <citation type="journal article" date="2019" name="Int. J. Syst. Evol. Microbiol.">
        <title>The Global Catalogue of Microorganisms (GCM) 10K type strain sequencing project: providing services to taxonomists for standard genome sequencing and annotation.</title>
        <authorList>
            <consortium name="The Broad Institute Genomics Platform"/>
            <consortium name="The Broad Institute Genome Sequencing Center for Infectious Disease"/>
            <person name="Wu L."/>
            <person name="Ma J."/>
        </authorList>
    </citation>
    <scope>NUCLEOTIDE SEQUENCE [LARGE SCALE GENOMIC DNA]</scope>
    <source>
        <strain evidence="4">IBRC-M 10813</strain>
    </source>
</reference>
<evidence type="ECO:0000313" key="3">
    <source>
        <dbReference type="EMBL" id="MFC4075902.1"/>
    </source>
</evidence>
<keyword evidence="1" id="KW-0479">Metal-binding</keyword>
<dbReference type="InterPro" id="IPR050963">
    <property type="entry name" value="Sirohydro_Cobaltochel/CbiX"/>
</dbReference>
<evidence type="ECO:0000256" key="2">
    <source>
        <dbReference type="ARBA" id="ARBA00023239"/>
    </source>
</evidence>
<keyword evidence="4" id="KW-1185">Reference proteome</keyword>
<dbReference type="EMBL" id="JBHSAP010000007">
    <property type="protein sequence ID" value="MFC4075902.1"/>
    <property type="molecule type" value="Genomic_DNA"/>
</dbReference>
<keyword evidence="2" id="KW-0456">Lyase</keyword>
<dbReference type="Proteomes" id="UP001595843">
    <property type="component" value="Unassembled WGS sequence"/>
</dbReference>
<dbReference type="SUPFAM" id="SSF53800">
    <property type="entry name" value="Chelatase"/>
    <property type="match status" value="1"/>
</dbReference>
<name>A0ABV8JAI2_9BACL</name>
<dbReference type="PANTHER" id="PTHR33542">
    <property type="entry name" value="SIROHYDROCHLORIN FERROCHELATASE, CHLOROPLASTIC"/>
    <property type="match status" value="1"/>
</dbReference>